<evidence type="ECO:0000256" key="2">
    <source>
        <dbReference type="ARBA" id="ARBA00022598"/>
    </source>
</evidence>
<reference evidence="6 7" key="1">
    <citation type="submission" date="2012-10" db="EMBL/GenBank/DDBJ databases">
        <authorList>
            <person name="Genoscope - CEA"/>
        </authorList>
    </citation>
    <scope>NUCLEOTIDE SEQUENCE [LARGE SCALE GENOMIC DNA]</scope>
    <source>
        <strain evidence="7">AM13 / DSM 14728</strain>
    </source>
</reference>
<dbReference type="eggNOG" id="COG0318">
    <property type="taxonomic scope" value="Bacteria"/>
</dbReference>
<dbReference type="CDD" id="cd16841">
    <property type="entry name" value="RraA_family"/>
    <property type="match status" value="1"/>
</dbReference>
<dbReference type="PATRIC" id="fig|1121451.3.peg.1203"/>
<feature type="domain" description="AMP-dependent synthetase/ligase" evidence="4">
    <location>
        <begin position="12"/>
        <end position="365"/>
    </location>
</feature>
<feature type="binding site" evidence="3">
    <location>
        <position position="637"/>
    </location>
    <ligand>
        <name>Mg(2+)</name>
        <dbReference type="ChEBI" id="CHEBI:18420"/>
    </ligand>
</feature>
<keyword evidence="7" id="KW-1185">Reference proteome</keyword>
<dbReference type="Pfam" id="PF00501">
    <property type="entry name" value="AMP-binding"/>
    <property type="match status" value="1"/>
</dbReference>
<dbReference type="EC" id="6.2.1.26" evidence="6"/>
<dbReference type="SUPFAM" id="SSF56801">
    <property type="entry name" value="Acetyl-CoA synthetase-like"/>
    <property type="match status" value="1"/>
</dbReference>
<dbReference type="EMBL" id="FO203522">
    <property type="protein sequence ID" value="CCO23220.1"/>
    <property type="molecule type" value="Genomic_DNA"/>
</dbReference>
<dbReference type="Gene3D" id="3.40.50.12780">
    <property type="entry name" value="N-terminal domain of ligase-like"/>
    <property type="match status" value="1"/>
</dbReference>
<dbReference type="Gene3D" id="3.30.300.30">
    <property type="match status" value="1"/>
</dbReference>
<dbReference type="SUPFAM" id="SSF89562">
    <property type="entry name" value="RraA-like"/>
    <property type="match status" value="1"/>
</dbReference>
<keyword evidence="2 6" id="KW-0436">Ligase</keyword>
<dbReference type="Pfam" id="PF03737">
    <property type="entry name" value="RraA-like"/>
    <property type="match status" value="1"/>
</dbReference>
<feature type="domain" description="AMP-binding enzyme C-terminal" evidence="5">
    <location>
        <begin position="411"/>
        <end position="487"/>
    </location>
</feature>
<evidence type="ECO:0000256" key="1">
    <source>
        <dbReference type="ARBA" id="ARBA00006432"/>
    </source>
</evidence>
<dbReference type="RefSeq" id="WP_015335825.1">
    <property type="nucleotide sequence ID" value="NC_020055.1"/>
</dbReference>
<dbReference type="Pfam" id="PF13193">
    <property type="entry name" value="AMP-binding_C"/>
    <property type="match status" value="1"/>
</dbReference>
<dbReference type="GO" id="GO:0046872">
    <property type="term" value="F:metal ion binding"/>
    <property type="evidence" value="ECO:0007669"/>
    <property type="project" value="UniProtKB-KW"/>
</dbReference>
<dbReference type="GO" id="GO:0006631">
    <property type="term" value="P:fatty acid metabolic process"/>
    <property type="evidence" value="ECO:0007669"/>
    <property type="project" value="TreeGrafter"/>
</dbReference>
<dbReference type="Gene3D" id="3.50.30.40">
    <property type="entry name" value="Ribonuclease E inhibitor RraA/RraA-like"/>
    <property type="match status" value="1"/>
</dbReference>
<dbReference type="InterPro" id="IPR025110">
    <property type="entry name" value="AMP-bd_C"/>
</dbReference>
<proteinExistence type="inferred from homology"/>
<dbReference type="InterPro" id="IPR020845">
    <property type="entry name" value="AMP-binding_CS"/>
</dbReference>
<sequence>MDAIQRIKNTFDQHSLKTFLINSVDGKKYSYSQIYTEALLFSAELRRIGLSKGDRLAIILPNSIEHAVLLFACMFSGITTVPINQTQTVNEILVILSESKTTQIICNSKSLEKLTNIRTDLKIHLFSDILESKHNNFTSPNKIEAFENVTENDILTIVFTSGTTGTPKGVIHKIKSLINNAYLFCNEVKIDDSNRFYNLLSMSYLGGYYNLLLLPFVAGSSVVIAEAFSPHSAMDFWPPIIKHRINTLWLVPTIISIILEFDRKEIGVQYSKENIKLTLVGTAPLTDSIKNAFENRYGVELVQNYGLSETLFISTQRPSSEDSKGVGKILSGVNVEIRKLEDKNLEKDEEGEIYVKTPYLMAGYFNREIELDDSFFPTGDIGYINDGHLIISGRKKDLIIRSGLNISPLAIENMLQQHESIGKCAVIGIPHKINGEDIVAVISLKNGADFSTVKKELFQLCDQKISSSKRPSMIFQTDSFPMSSSGKIQKNTLKKIIQMRISKSDFSPIKSAPEVKKCAIGMKVKKKIDRPSDKLISRISEFPTTIVSDALNRMGAVSSAIQAICKNRPFCGPAFTVDEVEGSNMMNHIALDLLRNGDVMVISGKGITSRSCWGGLQTLRACKVGASAVIIDGAVRDYDDIKEYNLPIYARGVSLGGPIKAPFGRINYPISFGGVAVSPGDIVMGDNDGIVVVPQRLVEEVIHICQNKLEQEAKWFNEVESGKSALKTVGINKFLEKQSIDYE</sequence>
<dbReference type="GO" id="GO:0008756">
    <property type="term" value="F:o-succinylbenzoate-CoA ligase activity"/>
    <property type="evidence" value="ECO:0007669"/>
    <property type="project" value="UniProtKB-EC"/>
</dbReference>
<dbReference type="InterPro" id="IPR000873">
    <property type="entry name" value="AMP-dep_synth/lig_dom"/>
</dbReference>
<dbReference type="STRING" id="1121451.DESAM_20933"/>
<dbReference type="PROSITE" id="PS00455">
    <property type="entry name" value="AMP_BINDING"/>
    <property type="match status" value="1"/>
</dbReference>
<evidence type="ECO:0000259" key="4">
    <source>
        <dbReference type="Pfam" id="PF00501"/>
    </source>
</evidence>
<organism evidence="6 7">
    <name type="scientific">Maridesulfovibrio hydrothermalis AM13 = DSM 14728</name>
    <dbReference type="NCBI Taxonomy" id="1121451"/>
    <lineage>
        <taxon>Bacteria</taxon>
        <taxon>Pseudomonadati</taxon>
        <taxon>Thermodesulfobacteriota</taxon>
        <taxon>Desulfovibrionia</taxon>
        <taxon>Desulfovibrionales</taxon>
        <taxon>Desulfovibrionaceae</taxon>
        <taxon>Maridesulfovibrio</taxon>
    </lineage>
</organism>
<comment type="similarity">
    <text evidence="1">Belongs to the ATP-dependent AMP-binding enzyme family.</text>
</comment>
<dbReference type="OrthoDB" id="9805307at2"/>
<dbReference type="HOGENOM" id="CLU_373739_0_0_7"/>
<dbReference type="InterPro" id="IPR042099">
    <property type="entry name" value="ANL_N_sf"/>
</dbReference>
<dbReference type="KEGG" id="dhy:DESAM_20933"/>
<dbReference type="InterPro" id="IPR045851">
    <property type="entry name" value="AMP-bd_C_sf"/>
</dbReference>
<keyword evidence="3" id="KW-0479">Metal-binding</keyword>
<dbReference type="PANTHER" id="PTHR43201:SF5">
    <property type="entry name" value="MEDIUM-CHAIN ACYL-COA LIGASE ACSF2, MITOCHONDRIAL"/>
    <property type="match status" value="1"/>
</dbReference>
<dbReference type="GO" id="GO:0031956">
    <property type="term" value="F:medium-chain fatty acid-CoA ligase activity"/>
    <property type="evidence" value="ECO:0007669"/>
    <property type="project" value="TreeGrafter"/>
</dbReference>
<feature type="binding site" evidence="3">
    <location>
        <position position="636"/>
    </location>
    <ligand>
        <name>substrate</name>
    </ligand>
</feature>
<gene>
    <name evidence="6" type="ORF">DESAM_20933</name>
</gene>
<accession>L0RAK2</accession>
<evidence type="ECO:0000313" key="6">
    <source>
        <dbReference type="EMBL" id="CCO23220.1"/>
    </source>
</evidence>
<dbReference type="eggNOG" id="COG0684">
    <property type="taxonomic scope" value="Bacteria"/>
</dbReference>
<name>L0RAK2_9BACT</name>
<comment type="cofactor">
    <cofactor evidence="3">
        <name>Mg(2+)</name>
        <dbReference type="ChEBI" id="CHEBI:18420"/>
    </cofactor>
</comment>
<dbReference type="Proteomes" id="UP000010808">
    <property type="component" value="Chromosome"/>
</dbReference>
<keyword evidence="3" id="KW-0460">Magnesium</keyword>
<evidence type="ECO:0000256" key="3">
    <source>
        <dbReference type="PIRSR" id="PIRSR605493-1"/>
    </source>
</evidence>
<evidence type="ECO:0000313" key="7">
    <source>
        <dbReference type="Proteomes" id="UP000010808"/>
    </source>
</evidence>
<evidence type="ECO:0000259" key="5">
    <source>
        <dbReference type="Pfam" id="PF13193"/>
    </source>
</evidence>
<dbReference type="InterPro" id="IPR036704">
    <property type="entry name" value="RraA/RraA-like_sf"/>
</dbReference>
<dbReference type="PANTHER" id="PTHR43201">
    <property type="entry name" value="ACYL-COA SYNTHETASE"/>
    <property type="match status" value="1"/>
</dbReference>
<dbReference type="InterPro" id="IPR005493">
    <property type="entry name" value="RraA/RraA-like"/>
</dbReference>
<dbReference type="AlphaFoldDB" id="L0RAK2"/>
<protein>
    <submittedName>
        <fullName evidence="6">Putative o-succinylbenzoate--CoA ligase</fullName>
        <ecNumber evidence="6">6.2.1.26</ecNumber>
    </submittedName>
</protein>